<evidence type="ECO:0000313" key="2">
    <source>
        <dbReference type="Proteomes" id="UP000460221"/>
    </source>
</evidence>
<dbReference type="EMBL" id="WLYK01000001">
    <property type="protein sequence ID" value="MTD13827.1"/>
    <property type="molecule type" value="Genomic_DNA"/>
</dbReference>
<evidence type="ECO:0000313" key="1">
    <source>
        <dbReference type="EMBL" id="MTD13827.1"/>
    </source>
</evidence>
<protein>
    <submittedName>
        <fullName evidence="1">Nitroreductase family deazaflavin-dependent oxidoreductase</fullName>
    </submittedName>
</protein>
<sequence>MPLPRWVARANRVGLNKVVRRIAPRAPGFGLLVHRGRKSGKEFRTPVNVFRTGDGVRIALTYGSRSDWVRNVLAAGGCSIVMRGRTEDFTEPVLRTDPARGGMPLPVRTILRLTRVDEFLDLHRPA</sequence>
<name>A0A7K1FI71_9ACTN</name>
<keyword evidence="2" id="KW-1185">Reference proteome</keyword>
<reference evidence="1 2" key="1">
    <citation type="submission" date="2019-11" db="EMBL/GenBank/DDBJ databases">
        <authorList>
            <person name="Jiang L.-Q."/>
        </authorList>
    </citation>
    <scope>NUCLEOTIDE SEQUENCE [LARGE SCALE GENOMIC DNA]</scope>
    <source>
        <strain evidence="1 2">YIM 132087</strain>
    </source>
</reference>
<proteinExistence type="predicted"/>
<accession>A0A7K1FI71</accession>
<dbReference type="Proteomes" id="UP000460221">
    <property type="component" value="Unassembled WGS sequence"/>
</dbReference>
<dbReference type="Pfam" id="PF04075">
    <property type="entry name" value="F420H2_quin_red"/>
    <property type="match status" value="1"/>
</dbReference>
<dbReference type="RefSeq" id="WP_154767586.1">
    <property type="nucleotide sequence ID" value="NZ_WLYK01000001.1"/>
</dbReference>
<dbReference type="InterPro" id="IPR004378">
    <property type="entry name" value="F420H2_quin_Rdtase"/>
</dbReference>
<dbReference type="GO" id="GO:0016491">
    <property type="term" value="F:oxidoreductase activity"/>
    <property type="evidence" value="ECO:0007669"/>
    <property type="project" value="InterPro"/>
</dbReference>
<gene>
    <name evidence="1" type="ORF">GIS00_07715</name>
</gene>
<dbReference type="NCBIfam" id="TIGR00026">
    <property type="entry name" value="hi_GC_TIGR00026"/>
    <property type="match status" value="1"/>
</dbReference>
<comment type="caution">
    <text evidence="1">The sequence shown here is derived from an EMBL/GenBank/DDBJ whole genome shotgun (WGS) entry which is preliminary data.</text>
</comment>
<dbReference type="AlphaFoldDB" id="A0A7K1FI71"/>
<organism evidence="1 2">
    <name type="scientific">Nakamurella alba</name>
    <dbReference type="NCBI Taxonomy" id="2665158"/>
    <lineage>
        <taxon>Bacteria</taxon>
        <taxon>Bacillati</taxon>
        <taxon>Actinomycetota</taxon>
        <taxon>Actinomycetes</taxon>
        <taxon>Nakamurellales</taxon>
        <taxon>Nakamurellaceae</taxon>
        <taxon>Nakamurella</taxon>
    </lineage>
</organism>
<dbReference type="InterPro" id="IPR012349">
    <property type="entry name" value="Split_barrel_FMN-bd"/>
</dbReference>
<dbReference type="Gene3D" id="2.30.110.10">
    <property type="entry name" value="Electron Transport, Fmn-binding Protein, Chain A"/>
    <property type="match status" value="1"/>
</dbReference>